<proteinExistence type="predicted"/>
<dbReference type="GO" id="GO:0032259">
    <property type="term" value="P:methylation"/>
    <property type="evidence" value="ECO:0007669"/>
    <property type="project" value="UniProtKB-KW"/>
</dbReference>
<reference evidence="2 3" key="1">
    <citation type="submission" date="2014-08" db="EMBL/GenBank/DDBJ databases">
        <title>Genomic and Phenotypic Diversity of Colwellia psychrerythraea strains from Disparate Marine Basins.</title>
        <authorList>
            <person name="Techtmann S.M."/>
            <person name="Stelling S.C."/>
            <person name="Utturkar S.M."/>
            <person name="Alshibli N."/>
            <person name="Harris A."/>
            <person name="Brown S.D."/>
            <person name="Hazen T.C."/>
        </authorList>
    </citation>
    <scope>NUCLEOTIDE SEQUENCE [LARGE SCALE GENOMIC DNA]</scope>
    <source>
        <strain evidence="2 3">GAB14E</strain>
    </source>
</reference>
<evidence type="ECO:0000313" key="3">
    <source>
        <dbReference type="Proteomes" id="UP000029868"/>
    </source>
</evidence>
<feature type="domain" description="Tetrapyrrole methylase" evidence="1">
    <location>
        <begin position="5"/>
        <end position="208"/>
    </location>
</feature>
<protein>
    <submittedName>
        <fullName evidence="2">Uroporphyrin-III C/tetrapyrrole (Corrin/Porphyrin) methyltransferase</fullName>
    </submittedName>
</protein>
<dbReference type="InterPro" id="IPR014777">
    <property type="entry name" value="4pyrrole_Mease_sub1"/>
</dbReference>
<dbReference type="CDD" id="cd19916">
    <property type="entry name" value="OphMA_like"/>
    <property type="match status" value="1"/>
</dbReference>
<evidence type="ECO:0000313" key="2">
    <source>
        <dbReference type="EMBL" id="KGJ89695.1"/>
    </source>
</evidence>
<dbReference type="PATRIC" id="fig|28229.3.peg.3780"/>
<dbReference type="InterPro" id="IPR000878">
    <property type="entry name" value="4pyrrol_Mease"/>
</dbReference>
<dbReference type="Proteomes" id="UP000029868">
    <property type="component" value="Unassembled WGS sequence"/>
</dbReference>
<keyword evidence="2" id="KW-0808">Transferase</keyword>
<evidence type="ECO:0000259" key="1">
    <source>
        <dbReference type="Pfam" id="PF00590"/>
    </source>
</evidence>
<dbReference type="GO" id="GO:0008168">
    <property type="term" value="F:methyltransferase activity"/>
    <property type="evidence" value="ECO:0007669"/>
    <property type="project" value="UniProtKB-KW"/>
</dbReference>
<dbReference type="InterPro" id="IPR035996">
    <property type="entry name" value="4pyrrol_Methylase_sf"/>
</dbReference>
<dbReference type="RefSeq" id="WP_033083755.1">
    <property type="nucleotide sequence ID" value="NZ_JQEC01000054.1"/>
</dbReference>
<organism evidence="2 3">
    <name type="scientific">Colwellia psychrerythraea</name>
    <name type="common">Vibrio psychroerythus</name>
    <dbReference type="NCBI Taxonomy" id="28229"/>
    <lineage>
        <taxon>Bacteria</taxon>
        <taxon>Pseudomonadati</taxon>
        <taxon>Pseudomonadota</taxon>
        <taxon>Gammaproteobacteria</taxon>
        <taxon>Alteromonadales</taxon>
        <taxon>Colwelliaceae</taxon>
        <taxon>Colwellia</taxon>
    </lineage>
</organism>
<dbReference type="EMBL" id="JQEC01000054">
    <property type="protein sequence ID" value="KGJ89695.1"/>
    <property type="molecule type" value="Genomic_DNA"/>
</dbReference>
<dbReference type="SUPFAM" id="SSF53790">
    <property type="entry name" value="Tetrapyrrole methylase"/>
    <property type="match status" value="1"/>
</dbReference>
<dbReference type="Pfam" id="PF00590">
    <property type="entry name" value="TP_methylase"/>
    <property type="match status" value="1"/>
</dbReference>
<sequence length="273" mass="30312">MSGSLVCVGTGMTLGAHISPIARSHIEQADIVFSLMANGFAQKWLEEMNDEVRTLQGFYQEGKNRNITYNEMVEAILTEVRNGKKVVAAFYGHPGVFACVSHRAINKAKKEDLPATMEPGISAEDCLYADLGIDPGQTGCTHYETSQFMFYQRNIETSAHLILWQVALAGDKSLAKFSTGSAYREVLVELLLEHYPSDHQVILYQAKGIAIDTMRAEYISLTELIDAELFMHTTLVIPPCTKMQPNDKVLARLAEIDKKEKRAKDGPVLSLVL</sequence>
<accession>A0A099KHH4</accession>
<dbReference type="Gene3D" id="3.40.1010.10">
    <property type="entry name" value="Cobalt-precorrin-4 Transmethylase, Domain 1"/>
    <property type="match status" value="1"/>
</dbReference>
<dbReference type="OrthoDB" id="1459304at2"/>
<dbReference type="AlphaFoldDB" id="A0A099KHH4"/>
<keyword evidence="2" id="KW-0489">Methyltransferase</keyword>
<gene>
    <name evidence="2" type="ORF">GAB14E_3856</name>
</gene>
<comment type="caution">
    <text evidence="2">The sequence shown here is derived from an EMBL/GenBank/DDBJ whole genome shotgun (WGS) entry which is preliminary data.</text>
</comment>
<name>A0A099KHH4_COLPS</name>